<feature type="chain" id="PRO_5046404706" evidence="1">
    <location>
        <begin position="21"/>
        <end position="361"/>
    </location>
</feature>
<gene>
    <name evidence="3" type="ORF">C8J29_102353</name>
</gene>
<reference evidence="3 4" key="1">
    <citation type="submission" date="2018-04" db="EMBL/GenBank/DDBJ databases">
        <title>Genomic Encyclopedia of Type Strains, Phase III (KMG-III): the genomes of soil and plant-associated and newly described type strains.</title>
        <authorList>
            <person name="Whitman W."/>
        </authorList>
    </citation>
    <scope>NUCLEOTIDE SEQUENCE [LARGE SCALE GENOMIC DNA]</scope>
    <source>
        <strain evidence="3 4">JA192</strain>
    </source>
</reference>
<dbReference type="Pfam" id="PF16548">
    <property type="entry name" value="FlgT_N"/>
    <property type="match status" value="1"/>
</dbReference>
<comment type="caution">
    <text evidence="3">The sequence shown here is derived from an EMBL/GenBank/DDBJ whole genome shotgun (WGS) entry which is preliminary data.</text>
</comment>
<evidence type="ECO:0000313" key="4">
    <source>
        <dbReference type="Proteomes" id="UP000240800"/>
    </source>
</evidence>
<name>A0ABX5JE08_9RHOB</name>
<feature type="signal peptide" evidence="1">
    <location>
        <begin position="1"/>
        <end position="20"/>
    </location>
</feature>
<evidence type="ECO:0000313" key="3">
    <source>
        <dbReference type="EMBL" id="PTM80277.1"/>
    </source>
</evidence>
<keyword evidence="4" id="KW-1185">Reference proteome</keyword>
<proteinExistence type="predicted"/>
<evidence type="ECO:0000259" key="2">
    <source>
        <dbReference type="Pfam" id="PF16548"/>
    </source>
</evidence>
<protein>
    <submittedName>
        <fullName evidence="3">Flagellar assembly T-like protein</fullName>
    </submittedName>
</protein>
<keyword evidence="1" id="KW-0732">Signal</keyword>
<dbReference type="Proteomes" id="UP000240800">
    <property type="component" value="Unassembled WGS sequence"/>
</dbReference>
<dbReference type="InterPro" id="IPR032370">
    <property type="entry name" value="FlgT_N"/>
</dbReference>
<evidence type="ECO:0000256" key="1">
    <source>
        <dbReference type="SAM" id="SignalP"/>
    </source>
</evidence>
<dbReference type="InterPro" id="IPR038180">
    <property type="entry name" value="FlgT_N_sf"/>
</dbReference>
<dbReference type="RefSeq" id="WP_108223139.1">
    <property type="nucleotide sequence ID" value="NZ_PZZW01000002.1"/>
</dbReference>
<organism evidence="3 4">
    <name type="scientific">Cereibacter johrii</name>
    <dbReference type="NCBI Taxonomy" id="445629"/>
    <lineage>
        <taxon>Bacteria</taxon>
        <taxon>Pseudomonadati</taxon>
        <taxon>Pseudomonadota</taxon>
        <taxon>Alphaproteobacteria</taxon>
        <taxon>Rhodobacterales</taxon>
        <taxon>Paracoccaceae</taxon>
        <taxon>Cereibacter</taxon>
    </lineage>
</organism>
<dbReference type="EMBL" id="PZZW01000002">
    <property type="protein sequence ID" value="PTM80277.1"/>
    <property type="molecule type" value="Genomic_DNA"/>
</dbReference>
<dbReference type="Gene3D" id="3.30.1660.40">
    <property type="entry name" value="FlgT, N-terminal domain"/>
    <property type="match status" value="1"/>
</dbReference>
<feature type="domain" description="Flagellar assembly protein T N-terminal" evidence="2">
    <location>
        <begin position="27"/>
        <end position="109"/>
    </location>
</feature>
<sequence length="361" mass="37831">MRRLLLLLLALLLAPVAGSAQSPAVRVEAEGFAMVAGPQDRDAARRRAVSDALLAAALAAGADVSGHTAVNRGIVTSDVAIVRSVGRILRHRILSETLSGATWRVRIEALVGEGPGPLCPVRRLIVTAYPATLAVDPHAPAWSGELARTIAERLVERLALHPAASLTRVAERRPTRLGRGGEAFDYATLTQGSVRLPANGHGFLPTVRLRRVAGPRLELALELKLVAADGTASVQQFVRRVPLPRPSVIGGLSVLVQPQREALASALLEGSDRALDALFDRAGCEPASARLVAAGGLLEVPVGQANGLTPGSLAFTADGGSTEILEIVALRPGSARLRPLDPTRPPAAFAGRRVQFVETGR</sequence>
<accession>A0ABX5JE08</accession>